<sequence>MKNNSAQKMVQGATILTLTGIVAKVLSAVYKIPFQNLVGNVGFYVYQQVYPIYGIGMTIALSGLPVFISHLVAQNDDQQLNRRLISDLQWILTGLVLIIFIGLQLGDRTIAGWMGDWQLAPVIRAVSWMFLFTPFLATGRGYFQGTGNMYPTAYSQVVEQVVRVTVILSVAVWAAKDHIDPYIMGRNAMLSAPIAAAFATLIILLARNKLGSWPDNPPSNNGPRVAGLLKQTLLEGGTVCLVAAVMVLLQLVDSFSVIKGLVGQGFSLNAAQNIKGAYDRGQTLVQFGLVLGTAATTSSLPLLTRFYQQTYQLSFARGAKTLAHVSIFLAVAVSAGMAALMPQINLVLFASHDQDFVLAVYGMSVIFATALLVQNSILQSVGSFYPLMVGVLTGIAVKMVLTKPMVLGMGVLGASVSTILSLVVMVLIANWLGRRWLRFVFNFEKLGRLIVISLIMMLTVNGIANVLTIYLGTGRLMAIGILLITVPIGVVEFLGLSYRARLLTNREWLTIPFMKKILKRMGKRNATR</sequence>
<dbReference type="InterPro" id="IPR024923">
    <property type="entry name" value="PG_synth_SpoVB"/>
</dbReference>
<evidence type="ECO:0000256" key="2">
    <source>
        <dbReference type="ARBA" id="ARBA00022475"/>
    </source>
</evidence>
<dbReference type="Proteomes" id="UP000051256">
    <property type="component" value="Unassembled WGS sequence"/>
</dbReference>
<keyword evidence="8" id="KW-1185">Reference proteome</keyword>
<protein>
    <submittedName>
        <fullName evidence="7">Polysaccharide biosynthesis protein</fullName>
    </submittedName>
</protein>
<feature type="transmembrane region" description="Helical" evidence="6">
    <location>
        <begin position="233"/>
        <end position="252"/>
    </location>
</feature>
<feature type="transmembrane region" description="Helical" evidence="6">
    <location>
        <begin position="449"/>
        <end position="470"/>
    </location>
</feature>
<dbReference type="AlphaFoldDB" id="A0A0R2CUC8"/>
<feature type="transmembrane region" description="Helical" evidence="6">
    <location>
        <begin position="356"/>
        <end position="373"/>
    </location>
</feature>
<dbReference type="PANTHER" id="PTHR30250:SF29">
    <property type="entry name" value="POLYSACCHARIDE BIOSYNTHESIS PROTEIN C-TERMINAL DOMAIN-CONTAINING PROTEIN"/>
    <property type="match status" value="1"/>
</dbReference>
<keyword evidence="2" id="KW-1003">Cell membrane</keyword>
<organism evidence="7 8">
    <name type="scientific">Lentilactobacillus senioris DSM 24302 = JCM 17472</name>
    <dbReference type="NCBI Taxonomy" id="1423802"/>
    <lineage>
        <taxon>Bacteria</taxon>
        <taxon>Bacillati</taxon>
        <taxon>Bacillota</taxon>
        <taxon>Bacilli</taxon>
        <taxon>Lactobacillales</taxon>
        <taxon>Lactobacillaceae</taxon>
        <taxon>Lentilactobacillus</taxon>
    </lineage>
</organism>
<evidence type="ECO:0000256" key="6">
    <source>
        <dbReference type="SAM" id="Phobius"/>
    </source>
</evidence>
<keyword evidence="5 6" id="KW-0472">Membrane</keyword>
<dbReference type="GO" id="GO:0005886">
    <property type="term" value="C:plasma membrane"/>
    <property type="evidence" value="ECO:0007669"/>
    <property type="project" value="UniProtKB-SubCell"/>
</dbReference>
<accession>A0A0R2CUC8</accession>
<dbReference type="CDD" id="cd13124">
    <property type="entry name" value="MATE_SpoVB_like"/>
    <property type="match status" value="1"/>
</dbReference>
<evidence type="ECO:0000256" key="1">
    <source>
        <dbReference type="ARBA" id="ARBA00004651"/>
    </source>
</evidence>
<feature type="transmembrane region" description="Helical" evidence="6">
    <location>
        <begin position="325"/>
        <end position="344"/>
    </location>
</feature>
<name>A0A0R2CUC8_9LACO</name>
<evidence type="ECO:0000313" key="8">
    <source>
        <dbReference type="Proteomes" id="UP000051256"/>
    </source>
</evidence>
<feature type="transmembrane region" description="Helical" evidence="6">
    <location>
        <begin position="284"/>
        <end position="304"/>
    </location>
</feature>
<keyword evidence="4 6" id="KW-1133">Transmembrane helix</keyword>
<dbReference type="PANTHER" id="PTHR30250">
    <property type="entry name" value="PST FAMILY PREDICTED COLANIC ACID TRANSPORTER"/>
    <property type="match status" value="1"/>
</dbReference>
<dbReference type="InterPro" id="IPR050833">
    <property type="entry name" value="Poly_Biosynth_Transport"/>
</dbReference>
<dbReference type="Pfam" id="PF01943">
    <property type="entry name" value="Polysacc_synt"/>
    <property type="match status" value="1"/>
</dbReference>
<feature type="transmembrane region" description="Helical" evidence="6">
    <location>
        <begin position="84"/>
        <end position="105"/>
    </location>
</feature>
<feature type="transmembrane region" description="Helical" evidence="6">
    <location>
        <begin position="51"/>
        <end position="72"/>
    </location>
</feature>
<dbReference type="PATRIC" id="fig|1423802.4.peg.1053"/>
<feature type="transmembrane region" description="Helical" evidence="6">
    <location>
        <begin position="476"/>
        <end position="496"/>
    </location>
</feature>
<dbReference type="InterPro" id="IPR002797">
    <property type="entry name" value="Polysacc_synth"/>
</dbReference>
<proteinExistence type="predicted"/>
<feature type="transmembrane region" description="Helical" evidence="6">
    <location>
        <begin position="407"/>
        <end position="428"/>
    </location>
</feature>
<feature type="transmembrane region" description="Helical" evidence="6">
    <location>
        <begin position="187"/>
        <end position="206"/>
    </location>
</feature>
<evidence type="ECO:0000256" key="3">
    <source>
        <dbReference type="ARBA" id="ARBA00022692"/>
    </source>
</evidence>
<comment type="subcellular location">
    <subcellularLocation>
        <location evidence="1">Cell membrane</location>
        <topology evidence="1">Multi-pass membrane protein</topology>
    </subcellularLocation>
</comment>
<evidence type="ECO:0000256" key="4">
    <source>
        <dbReference type="ARBA" id="ARBA00022989"/>
    </source>
</evidence>
<gene>
    <name evidence="7" type="ORF">FC56_GL001039</name>
</gene>
<keyword evidence="3 6" id="KW-0812">Transmembrane</keyword>
<reference evidence="7 8" key="1">
    <citation type="journal article" date="2015" name="Genome Announc.">
        <title>Expanding the biotechnology potential of lactobacilli through comparative genomics of 213 strains and associated genera.</title>
        <authorList>
            <person name="Sun Z."/>
            <person name="Harris H.M."/>
            <person name="McCann A."/>
            <person name="Guo C."/>
            <person name="Argimon S."/>
            <person name="Zhang W."/>
            <person name="Yang X."/>
            <person name="Jeffery I.B."/>
            <person name="Cooney J.C."/>
            <person name="Kagawa T.F."/>
            <person name="Liu W."/>
            <person name="Song Y."/>
            <person name="Salvetti E."/>
            <person name="Wrobel A."/>
            <person name="Rasinkangas P."/>
            <person name="Parkhill J."/>
            <person name="Rea M.C."/>
            <person name="O'Sullivan O."/>
            <person name="Ritari J."/>
            <person name="Douillard F.P."/>
            <person name="Paul Ross R."/>
            <person name="Yang R."/>
            <person name="Briner A.E."/>
            <person name="Felis G.E."/>
            <person name="de Vos W.M."/>
            <person name="Barrangou R."/>
            <person name="Klaenhammer T.R."/>
            <person name="Caufield P.W."/>
            <person name="Cui Y."/>
            <person name="Zhang H."/>
            <person name="O'Toole P.W."/>
        </authorList>
    </citation>
    <scope>NUCLEOTIDE SEQUENCE [LARGE SCALE GENOMIC DNA]</scope>
    <source>
        <strain evidence="7 8">DSM 24302</strain>
    </source>
</reference>
<evidence type="ECO:0000256" key="5">
    <source>
        <dbReference type="ARBA" id="ARBA00023136"/>
    </source>
</evidence>
<dbReference type="RefSeq" id="WP_056977114.1">
    <property type="nucleotide sequence ID" value="NZ_AYZR01000001.1"/>
</dbReference>
<evidence type="ECO:0000313" key="7">
    <source>
        <dbReference type="EMBL" id="KRM94738.1"/>
    </source>
</evidence>
<dbReference type="STRING" id="1423802.FC56_GL001039"/>
<feature type="transmembrane region" description="Helical" evidence="6">
    <location>
        <begin position="117"/>
        <end position="137"/>
    </location>
</feature>
<comment type="caution">
    <text evidence="7">The sequence shown here is derived from an EMBL/GenBank/DDBJ whole genome shotgun (WGS) entry which is preliminary data.</text>
</comment>
<dbReference type="EMBL" id="AYZR01000001">
    <property type="protein sequence ID" value="KRM94738.1"/>
    <property type="molecule type" value="Genomic_DNA"/>
</dbReference>